<accession>A0A2K6KDL1</accession>
<sequence>MGRLWKHPDPLAMLMNRLILMGCVKWRCQPRGSARSCSHLKAENSDFVLGYVCQPQRINYLYTQKQWSRIFWQDFQDLCHRCLISVSSQGCGFGLVHLQNRVSLCYPVVPSRLTAASISWAHHLLPPPPEWLRL</sequence>
<keyword evidence="2" id="KW-1185">Reference proteome</keyword>
<reference evidence="1" key="3">
    <citation type="submission" date="2025-09" db="UniProtKB">
        <authorList>
            <consortium name="Ensembl"/>
        </authorList>
    </citation>
    <scope>IDENTIFICATION</scope>
</reference>
<proteinExistence type="predicted"/>
<dbReference type="GeneTree" id="ENSGT00910000147958"/>
<dbReference type="Proteomes" id="UP000233180">
    <property type="component" value="Unassembled WGS sequence"/>
</dbReference>
<dbReference type="AlphaFoldDB" id="A0A2K6KDL1"/>
<reference evidence="1" key="2">
    <citation type="submission" date="2025-08" db="UniProtKB">
        <authorList>
            <consortium name="Ensembl"/>
        </authorList>
    </citation>
    <scope>IDENTIFICATION</scope>
</reference>
<protein>
    <submittedName>
        <fullName evidence="1">Uncharacterized protein</fullName>
    </submittedName>
</protein>
<evidence type="ECO:0000313" key="1">
    <source>
        <dbReference type="Ensembl" id="ENSRBIP00000009342.1"/>
    </source>
</evidence>
<dbReference type="OMA" id="LWKHPDP"/>
<evidence type="ECO:0000313" key="2">
    <source>
        <dbReference type="Proteomes" id="UP000233180"/>
    </source>
</evidence>
<name>A0A2K6KDL1_RHIBE</name>
<reference evidence="1 2" key="1">
    <citation type="submission" date="2016-06" db="EMBL/GenBank/DDBJ databases">
        <title>Genome of Rhinopithecus bieti.</title>
        <authorList>
            <person name="Wu"/>
            <person name="C.-I. and Zhang"/>
            <person name="Y."/>
        </authorList>
    </citation>
    <scope>NUCLEOTIDE SEQUENCE</scope>
</reference>
<organism evidence="1 2">
    <name type="scientific">Rhinopithecus bieti</name>
    <name type="common">Black snub-nosed monkey</name>
    <name type="synonym">Pygathrix bieti</name>
    <dbReference type="NCBI Taxonomy" id="61621"/>
    <lineage>
        <taxon>Eukaryota</taxon>
        <taxon>Metazoa</taxon>
        <taxon>Chordata</taxon>
        <taxon>Craniata</taxon>
        <taxon>Vertebrata</taxon>
        <taxon>Euteleostomi</taxon>
        <taxon>Mammalia</taxon>
        <taxon>Eutheria</taxon>
        <taxon>Euarchontoglires</taxon>
        <taxon>Primates</taxon>
        <taxon>Haplorrhini</taxon>
        <taxon>Catarrhini</taxon>
        <taxon>Cercopithecidae</taxon>
        <taxon>Colobinae</taxon>
        <taxon>Rhinopithecus</taxon>
    </lineage>
</organism>
<dbReference type="Ensembl" id="ENSRBIT00000032957.1">
    <property type="protein sequence ID" value="ENSRBIP00000009342.1"/>
    <property type="gene ID" value="ENSRBIG00000028564.1"/>
</dbReference>